<comment type="caution">
    <text evidence="1">The sequence shown here is derived from an EMBL/GenBank/DDBJ whole genome shotgun (WGS) entry which is preliminary data.</text>
</comment>
<gene>
    <name evidence="1" type="ORF">EOE48_09835</name>
</gene>
<dbReference type="Proteomes" id="UP000286997">
    <property type="component" value="Unassembled WGS sequence"/>
</dbReference>
<dbReference type="EMBL" id="SACP01000008">
    <property type="protein sequence ID" value="RVU18677.1"/>
    <property type="molecule type" value="Genomic_DNA"/>
</dbReference>
<evidence type="ECO:0000313" key="1">
    <source>
        <dbReference type="EMBL" id="RVU18677.1"/>
    </source>
</evidence>
<dbReference type="RefSeq" id="WP_127728621.1">
    <property type="nucleotide sequence ID" value="NZ_SACP01000008.1"/>
</dbReference>
<keyword evidence="2" id="KW-1185">Reference proteome</keyword>
<protein>
    <submittedName>
        <fullName evidence="1">Uncharacterized protein</fullName>
    </submittedName>
</protein>
<name>A0A3S2VQY7_9HYPH</name>
<evidence type="ECO:0000313" key="2">
    <source>
        <dbReference type="Proteomes" id="UP000286997"/>
    </source>
</evidence>
<organism evidence="1 2">
    <name type="scientific">Methylobacterium oryzihabitans</name>
    <dbReference type="NCBI Taxonomy" id="2499852"/>
    <lineage>
        <taxon>Bacteria</taxon>
        <taxon>Pseudomonadati</taxon>
        <taxon>Pseudomonadota</taxon>
        <taxon>Alphaproteobacteria</taxon>
        <taxon>Hyphomicrobiales</taxon>
        <taxon>Methylobacteriaceae</taxon>
        <taxon>Methylobacterium</taxon>
    </lineage>
</organism>
<proteinExistence type="predicted"/>
<reference evidence="1 2" key="1">
    <citation type="submission" date="2019-01" db="EMBL/GenBank/DDBJ databases">
        <authorList>
            <person name="Chen W.-M."/>
        </authorList>
    </citation>
    <scope>NUCLEOTIDE SEQUENCE [LARGE SCALE GENOMIC DNA]</scope>
    <source>
        <strain evidence="1 2">TER-1</strain>
    </source>
</reference>
<dbReference type="AlphaFoldDB" id="A0A3S2VQY7"/>
<sequence length="75" mass="7966">MPRPIVTAEPETGRASWHRDLAALERLLRASRAPAPSRERLAALIEAEAPGALPAATRDRLAARLAAYLGGETAP</sequence>
<accession>A0A3S2VQY7</accession>